<name>A0ABZ1YTK0_9NOCA</name>
<comment type="cofactor">
    <cofactor evidence="1">
        <name>[3Fe-4S] cluster</name>
        <dbReference type="ChEBI" id="CHEBI:21137"/>
    </cofactor>
</comment>
<keyword evidence="3" id="KW-0479">Metal-binding</keyword>
<evidence type="ECO:0000256" key="4">
    <source>
        <dbReference type="ARBA" id="ARBA00022982"/>
    </source>
</evidence>
<protein>
    <submittedName>
        <fullName evidence="9">Ferredoxin</fullName>
    </submittedName>
</protein>
<dbReference type="EMBL" id="CP109441">
    <property type="protein sequence ID" value="WUV46574.1"/>
    <property type="molecule type" value="Genomic_DNA"/>
</dbReference>
<keyword evidence="5" id="KW-0408">Iron</keyword>
<proteinExistence type="predicted"/>
<feature type="domain" description="4Fe-4S ferredoxin-type" evidence="8">
    <location>
        <begin position="7"/>
        <end position="35"/>
    </location>
</feature>
<dbReference type="InterPro" id="IPR051269">
    <property type="entry name" value="Fe-S_cluster_ET"/>
</dbReference>
<dbReference type="Gene3D" id="3.30.70.20">
    <property type="match status" value="1"/>
</dbReference>
<reference evidence="9" key="1">
    <citation type="submission" date="2022-10" db="EMBL/GenBank/DDBJ databases">
        <title>The complete genomes of actinobacterial strains from the NBC collection.</title>
        <authorList>
            <person name="Joergensen T.S."/>
            <person name="Alvarez Arevalo M."/>
            <person name="Sterndorff E.B."/>
            <person name="Faurdal D."/>
            <person name="Vuksanovic O."/>
            <person name="Mourched A.-S."/>
            <person name="Charusanti P."/>
            <person name="Shaw S."/>
            <person name="Blin K."/>
            <person name="Weber T."/>
        </authorList>
    </citation>
    <scope>NUCLEOTIDE SEQUENCE</scope>
    <source>
        <strain evidence="9">NBC_01482</strain>
    </source>
</reference>
<evidence type="ECO:0000256" key="7">
    <source>
        <dbReference type="ARBA" id="ARBA00023291"/>
    </source>
</evidence>
<dbReference type="RefSeq" id="WP_329410414.1">
    <property type="nucleotide sequence ID" value="NZ_CP109441.1"/>
</dbReference>
<dbReference type="Proteomes" id="UP001432062">
    <property type="component" value="Chromosome"/>
</dbReference>
<keyword evidence="6" id="KW-0411">Iron-sulfur</keyword>
<gene>
    <name evidence="9" type="ORF">OG563_47380</name>
</gene>
<evidence type="ECO:0000256" key="3">
    <source>
        <dbReference type="ARBA" id="ARBA00022723"/>
    </source>
</evidence>
<dbReference type="PANTHER" id="PTHR36923">
    <property type="entry name" value="FERREDOXIN"/>
    <property type="match status" value="1"/>
</dbReference>
<evidence type="ECO:0000313" key="10">
    <source>
        <dbReference type="Proteomes" id="UP001432062"/>
    </source>
</evidence>
<evidence type="ECO:0000256" key="2">
    <source>
        <dbReference type="ARBA" id="ARBA00022448"/>
    </source>
</evidence>
<dbReference type="PANTHER" id="PTHR36923:SF3">
    <property type="entry name" value="FERREDOXIN"/>
    <property type="match status" value="1"/>
</dbReference>
<accession>A0ABZ1YTK0</accession>
<dbReference type="SUPFAM" id="SSF54862">
    <property type="entry name" value="4Fe-4S ferredoxins"/>
    <property type="match status" value="1"/>
</dbReference>
<sequence length="74" mass="7969">MAHNKSHRLTVDMARCEGYGMCQQVAPELIHLDEDDEPVIDVAEVSTARKPLADAAVHACPVAALSLSISQGRE</sequence>
<evidence type="ECO:0000313" key="9">
    <source>
        <dbReference type="EMBL" id="WUV46574.1"/>
    </source>
</evidence>
<keyword evidence="10" id="KW-1185">Reference proteome</keyword>
<keyword evidence="7" id="KW-0003">3Fe-4S</keyword>
<dbReference type="Pfam" id="PF13459">
    <property type="entry name" value="Fer4_15"/>
    <property type="match status" value="1"/>
</dbReference>
<evidence type="ECO:0000256" key="6">
    <source>
        <dbReference type="ARBA" id="ARBA00023014"/>
    </source>
</evidence>
<dbReference type="PROSITE" id="PS51379">
    <property type="entry name" value="4FE4S_FER_2"/>
    <property type="match status" value="1"/>
</dbReference>
<evidence type="ECO:0000259" key="8">
    <source>
        <dbReference type="PROSITE" id="PS51379"/>
    </source>
</evidence>
<keyword evidence="4" id="KW-0249">Electron transport</keyword>
<evidence type="ECO:0000256" key="1">
    <source>
        <dbReference type="ARBA" id="ARBA00001927"/>
    </source>
</evidence>
<evidence type="ECO:0000256" key="5">
    <source>
        <dbReference type="ARBA" id="ARBA00023004"/>
    </source>
</evidence>
<keyword evidence="2" id="KW-0813">Transport</keyword>
<organism evidence="9 10">
    <name type="scientific">Nocardia vinacea</name>
    <dbReference type="NCBI Taxonomy" id="96468"/>
    <lineage>
        <taxon>Bacteria</taxon>
        <taxon>Bacillati</taxon>
        <taxon>Actinomycetota</taxon>
        <taxon>Actinomycetes</taxon>
        <taxon>Mycobacteriales</taxon>
        <taxon>Nocardiaceae</taxon>
        <taxon>Nocardia</taxon>
    </lineage>
</organism>
<dbReference type="InterPro" id="IPR017896">
    <property type="entry name" value="4Fe4S_Fe-S-bd"/>
</dbReference>